<dbReference type="PROSITE" id="PS50005">
    <property type="entry name" value="TPR"/>
    <property type="match status" value="1"/>
</dbReference>
<evidence type="ECO:0000313" key="3">
    <source>
        <dbReference type="Proteomes" id="UP000683925"/>
    </source>
</evidence>
<dbReference type="Proteomes" id="UP000683925">
    <property type="component" value="Unassembled WGS sequence"/>
</dbReference>
<keyword evidence="3" id="KW-1185">Reference proteome</keyword>
<reference evidence="2" key="1">
    <citation type="submission" date="2021-01" db="EMBL/GenBank/DDBJ databases">
        <authorList>
            <consortium name="Genoscope - CEA"/>
            <person name="William W."/>
        </authorList>
    </citation>
    <scope>NUCLEOTIDE SEQUENCE</scope>
</reference>
<dbReference type="EMBL" id="CAJJDP010000045">
    <property type="protein sequence ID" value="CAD8164388.1"/>
    <property type="molecule type" value="Genomic_DNA"/>
</dbReference>
<evidence type="ECO:0000313" key="2">
    <source>
        <dbReference type="EMBL" id="CAD8164388.1"/>
    </source>
</evidence>
<accession>A0A8S1UH98</accession>
<dbReference type="AlphaFoldDB" id="A0A8S1UH98"/>
<comment type="caution">
    <text evidence="2">The sequence shown here is derived from an EMBL/GenBank/DDBJ whole genome shotgun (WGS) entry which is preliminary data.</text>
</comment>
<protein>
    <recommendedName>
        <fullName evidence="4">Tetratricopeptide repeat protein</fullName>
    </recommendedName>
</protein>
<evidence type="ECO:0008006" key="4">
    <source>
        <dbReference type="Google" id="ProtNLM"/>
    </source>
</evidence>
<dbReference type="OMA" id="QGTKYYQ"/>
<dbReference type="SMART" id="SM00028">
    <property type="entry name" value="TPR"/>
    <property type="match status" value="2"/>
</dbReference>
<keyword evidence="1" id="KW-0802">TPR repeat</keyword>
<feature type="repeat" description="TPR" evidence="1">
    <location>
        <begin position="135"/>
        <end position="168"/>
    </location>
</feature>
<organism evidence="2 3">
    <name type="scientific">Paramecium octaurelia</name>
    <dbReference type="NCBI Taxonomy" id="43137"/>
    <lineage>
        <taxon>Eukaryota</taxon>
        <taxon>Sar</taxon>
        <taxon>Alveolata</taxon>
        <taxon>Ciliophora</taxon>
        <taxon>Intramacronucleata</taxon>
        <taxon>Oligohymenophorea</taxon>
        <taxon>Peniculida</taxon>
        <taxon>Parameciidae</taxon>
        <taxon>Paramecium</taxon>
    </lineage>
</organism>
<dbReference type="OrthoDB" id="298921at2759"/>
<sequence length="193" mass="23123">MEIEGSKFQEITLLVKSKLVQLEFDASERKLQEIESSRVEHDQRIRRLTEDLDYEDRSEWVDYHRTQGTKYYQKQQYEKALYEYYLSILALNDSKMWREFGVPLIHNIQLNLELLKKPATMELLQFVLYIDTSNIKAYFKLGKCHRSNGQIQAALQYFQQGEKLCYQTQDKESASDFQKQIQECRRLSNQSRN</sequence>
<evidence type="ECO:0000256" key="1">
    <source>
        <dbReference type="PROSITE-ProRule" id="PRU00339"/>
    </source>
</evidence>
<dbReference type="InterPro" id="IPR019734">
    <property type="entry name" value="TPR_rpt"/>
</dbReference>
<gene>
    <name evidence="2" type="ORF">POCTA_138.1.T0450028</name>
</gene>
<proteinExistence type="predicted"/>
<name>A0A8S1UH98_PAROT</name>